<name>A0A0F5K542_9BURK</name>
<feature type="compositionally biased region" description="Basic and acidic residues" evidence="1">
    <location>
        <begin position="209"/>
        <end position="223"/>
    </location>
</feature>
<sequence>MTTTRITGGDAAYDTTRAGRDRVAGGARGASAQVKAGVGGDRGRNGAHGDTRDTVTQARAFAAALSRHAPEKSVSPSPRRPEPSSTGSLYGRTDVRDGVQSRHASFHGMSDADRQASWSDEHRSSGNEADASPRYPSSNAAAEVIADGNEADDVANARLQADGDVERDVGDERGGLGEEEGESVGNREGLAGHGMLSTSHAGSPPPNARRGDGEFAGGERDGEGGDASDGMARHAQDAVLAALTRSGAGALQGAVTTSLPTRGQVYASPLIPELGPTSAEMAKALLREMVDAIDALRVDEEAGRGVEMDIAVPGTRGVTVRVEEHEGCLQTTLSCREANDAARLQSGIQTLADHLATRFTRAARVRIRTAEAESESVAEAFAPSPAGESV</sequence>
<dbReference type="RefSeq" id="WP_046151870.1">
    <property type="nucleotide sequence ID" value="NZ_CADFGU010000001.1"/>
</dbReference>
<evidence type="ECO:0000256" key="1">
    <source>
        <dbReference type="SAM" id="MobiDB-lite"/>
    </source>
</evidence>
<dbReference type="Proteomes" id="UP000033618">
    <property type="component" value="Unassembled WGS sequence"/>
</dbReference>
<comment type="caution">
    <text evidence="2">The sequence shown here is derived from an EMBL/GenBank/DDBJ whole genome shotgun (WGS) entry which is preliminary data.</text>
</comment>
<proteinExistence type="predicted"/>
<feature type="compositionally biased region" description="Basic and acidic residues" evidence="1">
    <location>
        <begin position="41"/>
        <end position="53"/>
    </location>
</feature>
<feature type="compositionally biased region" description="Basic and acidic residues" evidence="1">
    <location>
        <begin position="110"/>
        <end position="125"/>
    </location>
</feature>
<reference evidence="2 3" key="1">
    <citation type="submission" date="2015-03" db="EMBL/GenBank/DDBJ databases">
        <title>Draft Genome Sequence of Burkholderia andropogonis type strain ICMP2807, isolated from Sorghum bicolor.</title>
        <authorList>
            <person name="Lopes-Santos L."/>
            <person name="Castro D.B."/>
            <person name="Ottoboni L.M."/>
            <person name="Park D."/>
            <person name="Weirc B.S."/>
            <person name="Destefano S.A."/>
        </authorList>
    </citation>
    <scope>NUCLEOTIDE SEQUENCE [LARGE SCALE GENOMIC DNA]</scope>
    <source>
        <strain evidence="2 3">ICMP2807</strain>
    </source>
</reference>
<dbReference type="EMBL" id="LAQU01000001">
    <property type="protein sequence ID" value="KKB65213.1"/>
    <property type="molecule type" value="Genomic_DNA"/>
</dbReference>
<evidence type="ECO:0000313" key="3">
    <source>
        <dbReference type="Proteomes" id="UP000033618"/>
    </source>
</evidence>
<organism evidence="2 3">
    <name type="scientific">Robbsia andropogonis</name>
    <dbReference type="NCBI Taxonomy" id="28092"/>
    <lineage>
        <taxon>Bacteria</taxon>
        <taxon>Pseudomonadati</taxon>
        <taxon>Pseudomonadota</taxon>
        <taxon>Betaproteobacteria</taxon>
        <taxon>Burkholderiales</taxon>
        <taxon>Burkholderiaceae</taxon>
        <taxon>Robbsia</taxon>
    </lineage>
</organism>
<evidence type="ECO:0000313" key="2">
    <source>
        <dbReference type="EMBL" id="KKB65213.1"/>
    </source>
</evidence>
<feature type="region of interest" description="Disordered" evidence="1">
    <location>
        <begin position="1"/>
        <end position="141"/>
    </location>
</feature>
<feature type="region of interest" description="Disordered" evidence="1">
    <location>
        <begin position="158"/>
        <end position="231"/>
    </location>
</feature>
<dbReference type="AlphaFoldDB" id="A0A0F5K542"/>
<keyword evidence="3" id="KW-1185">Reference proteome</keyword>
<feature type="compositionally biased region" description="Basic and acidic residues" evidence="1">
    <location>
        <begin position="164"/>
        <end position="176"/>
    </location>
</feature>
<feature type="compositionally biased region" description="Low complexity" evidence="1">
    <location>
        <begin position="58"/>
        <end position="77"/>
    </location>
</feature>
<gene>
    <name evidence="2" type="ORF">WM40_00810</name>
</gene>
<protein>
    <submittedName>
        <fullName evidence="2">Uncharacterized protein</fullName>
    </submittedName>
</protein>
<accession>A0A0F5K542</accession>
<dbReference type="PATRIC" id="fig|28092.6.peg.185"/>
<dbReference type="STRING" id="28092.WM40_00810"/>